<reference evidence="2 3" key="1">
    <citation type="journal article" date="2014" name="Genome Announc.">
        <title>Draft Genome Sequence of the Boron-Tolerant and Moderately Halotolerant Bacterium Gracilibacillus boraciitolerans JCM 21714T.</title>
        <authorList>
            <person name="Ahmed I."/>
            <person name="Oshima K."/>
            <person name="Suda W."/>
            <person name="Kitamura K."/>
            <person name="Iida T."/>
            <person name="Ohmori Y."/>
            <person name="Fujiwara T."/>
            <person name="Hattori M."/>
            <person name="Ohkuma M."/>
        </authorList>
    </citation>
    <scope>NUCLEOTIDE SEQUENCE [LARGE SCALE GENOMIC DNA]</scope>
    <source>
        <strain evidence="2 3">JCM 21714</strain>
    </source>
</reference>
<organism evidence="2 3">
    <name type="scientific">Gracilibacillus boraciitolerans JCM 21714</name>
    <dbReference type="NCBI Taxonomy" id="1298598"/>
    <lineage>
        <taxon>Bacteria</taxon>
        <taxon>Bacillati</taxon>
        <taxon>Bacillota</taxon>
        <taxon>Bacilli</taxon>
        <taxon>Bacillales</taxon>
        <taxon>Bacillaceae</taxon>
        <taxon>Gracilibacillus</taxon>
    </lineage>
</organism>
<protein>
    <submittedName>
        <fullName evidence="2">Uncharacterized protein</fullName>
    </submittedName>
</protein>
<gene>
    <name evidence="2" type="ORF">JCM21714_3062</name>
</gene>
<dbReference type="Proteomes" id="UP000019102">
    <property type="component" value="Unassembled WGS sequence"/>
</dbReference>
<dbReference type="AlphaFoldDB" id="W4VKQ0"/>
<evidence type="ECO:0000313" key="3">
    <source>
        <dbReference type="Proteomes" id="UP000019102"/>
    </source>
</evidence>
<dbReference type="STRING" id="1298598.JCM21714_3062"/>
<accession>W4VKQ0</accession>
<proteinExistence type="predicted"/>
<name>W4VKQ0_9BACI</name>
<evidence type="ECO:0000256" key="1">
    <source>
        <dbReference type="SAM" id="MobiDB-lite"/>
    </source>
</evidence>
<feature type="region of interest" description="Disordered" evidence="1">
    <location>
        <begin position="34"/>
        <end position="53"/>
    </location>
</feature>
<dbReference type="EMBL" id="BAVS01000017">
    <property type="protein sequence ID" value="GAE93940.1"/>
    <property type="molecule type" value="Genomic_DNA"/>
</dbReference>
<sequence>MHYRILKKKWMILSLALHLLMLLKEGRKIHHSNGYEGGGDEHCESSTRIAYRG</sequence>
<keyword evidence="3" id="KW-1185">Reference proteome</keyword>
<comment type="caution">
    <text evidence="2">The sequence shown here is derived from an EMBL/GenBank/DDBJ whole genome shotgun (WGS) entry which is preliminary data.</text>
</comment>
<evidence type="ECO:0000313" key="2">
    <source>
        <dbReference type="EMBL" id="GAE93940.1"/>
    </source>
</evidence>